<dbReference type="Pfam" id="PF00067">
    <property type="entry name" value="p450"/>
    <property type="match status" value="1"/>
</dbReference>
<evidence type="ECO:0000256" key="9">
    <source>
        <dbReference type="ARBA" id="ARBA00023002"/>
    </source>
</evidence>
<evidence type="ECO:0000256" key="3">
    <source>
        <dbReference type="ARBA" id="ARBA00004406"/>
    </source>
</evidence>
<dbReference type="Gene3D" id="1.10.630.10">
    <property type="entry name" value="Cytochrome P450"/>
    <property type="match status" value="1"/>
</dbReference>
<dbReference type="GO" id="GO:0005789">
    <property type="term" value="C:endoplasmic reticulum membrane"/>
    <property type="evidence" value="ECO:0007669"/>
    <property type="project" value="UniProtKB-SubCell"/>
</dbReference>
<evidence type="ECO:0000313" key="13">
    <source>
        <dbReference type="EMBL" id="JAG36533.1"/>
    </source>
</evidence>
<evidence type="ECO:0000256" key="5">
    <source>
        <dbReference type="ARBA" id="ARBA00022617"/>
    </source>
</evidence>
<feature type="non-terminal residue" evidence="13">
    <location>
        <position position="180"/>
    </location>
</feature>
<reference evidence="13" key="2">
    <citation type="submission" date="2014-07" db="EMBL/GenBank/DDBJ databases">
        <authorList>
            <person name="Hull J."/>
        </authorList>
    </citation>
    <scope>NUCLEOTIDE SEQUENCE</scope>
</reference>
<keyword evidence="8" id="KW-0492">Microsome</keyword>
<evidence type="ECO:0000256" key="11">
    <source>
        <dbReference type="ARBA" id="ARBA00023033"/>
    </source>
</evidence>
<evidence type="ECO:0000256" key="1">
    <source>
        <dbReference type="ARBA" id="ARBA00001971"/>
    </source>
</evidence>
<dbReference type="PANTHER" id="PTHR24292">
    <property type="entry name" value="CYTOCHROME P450"/>
    <property type="match status" value="1"/>
</dbReference>
<accession>A0A0A9YZL0</accession>
<evidence type="ECO:0000256" key="4">
    <source>
        <dbReference type="ARBA" id="ARBA00010617"/>
    </source>
</evidence>
<gene>
    <name evidence="13" type="primary">Cyp6a2_4</name>
    <name evidence="13" type="ORF">CM83_9363</name>
</gene>
<comment type="subcellular location">
    <subcellularLocation>
        <location evidence="3">Endoplasmic reticulum membrane</location>
        <topology evidence="3">Peripheral membrane protein</topology>
    </subcellularLocation>
    <subcellularLocation>
        <location evidence="2">Microsome membrane</location>
        <topology evidence="2">Peripheral membrane protein</topology>
    </subcellularLocation>
</comment>
<organism evidence="13">
    <name type="scientific">Lygus hesperus</name>
    <name type="common">Western plant bug</name>
    <dbReference type="NCBI Taxonomy" id="30085"/>
    <lineage>
        <taxon>Eukaryota</taxon>
        <taxon>Metazoa</taxon>
        <taxon>Ecdysozoa</taxon>
        <taxon>Arthropoda</taxon>
        <taxon>Hexapoda</taxon>
        <taxon>Insecta</taxon>
        <taxon>Pterygota</taxon>
        <taxon>Neoptera</taxon>
        <taxon>Paraneoptera</taxon>
        <taxon>Hemiptera</taxon>
        <taxon>Heteroptera</taxon>
        <taxon>Panheteroptera</taxon>
        <taxon>Cimicomorpha</taxon>
        <taxon>Miridae</taxon>
        <taxon>Mirini</taxon>
        <taxon>Lygus</taxon>
    </lineage>
</organism>
<keyword evidence="6" id="KW-0479">Metal-binding</keyword>
<protein>
    <submittedName>
        <fullName evidence="13">Cytochrome P450 6a2</fullName>
    </submittedName>
</protein>
<keyword evidence="12" id="KW-0472">Membrane</keyword>
<dbReference type="EMBL" id="GBHO01007071">
    <property type="protein sequence ID" value="JAG36533.1"/>
    <property type="molecule type" value="Transcribed_RNA"/>
</dbReference>
<evidence type="ECO:0000256" key="10">
    <source>
        <dbReference type="ARBA" id="ARBA00023004"/>
    </source>
</evidence>
<comment type="cofactor">
    <cofactor evidence="1">
        <name>heme</name>
        <dbReference type="ChEBI" id="CHEBI:30413"/>
    </cofactor>
</comment>
<keyword evidence="10" id="KW-0408">Iron</keyword>
<comment type="similarity">
    <text evidence="4">Belongs to the cytochrome P450 family.</text>
</comment>
<keyword evidence="11" id="KW-0503">Monooxygenase</keyword>
<dbReference type="GO" id="GO:0004497">
    <property type="term" value="F:monooxygenase activity"/>
    <property type="evidence" value="ECO:0007669"/>
    <property type="project" value="UniProtKB-KW"/>
</dbReference>
<proteinExistence type="inferred from homology"/>
<dbReference type="InterPro" id="IPR036396">
    <property type="entry name" value="Cyt_P450_sf"/>
</dbReference>
<dbReference type="InterPro" id="IPR050476">
    <property type="entry name" value="Insect_CytP450_Detox"/>
</dbReference>
<dbReference type="SUPFAM" id="SSF48264">
    <property type="entry name" value="Cytochrome P450"/>
    <property type="match status" value="1"/>
</dbReference>
<dbReference type="PANTHER" id="PTHR24292:SF54">
    <property type="entry name" value="CYP9F3-RELATED"/>
    <property type="match status" value="1"/>
</dbReference>
<evidence type="ECO:0000256" key="12">
    <source>
        <dbReference type="ARBA" id="ARBA00023136"/>
    </source>
</evidence>
<reference evidence="13" key="1">
    <citation type="journal article" date="2014" name="PLoS ONE">
        <title>Transcriptome-Based Identification of ABC Transporters in the Western Tarnished Plant Bug Lygus hesperus.</title>
        <authorList>
            <person name="Hull J.J."/>
            <person name="Chaney K."/>
            <person name="Geib S.M."/>
            <person name="Fabrick J.A."/>
            <person name="Brent C.S."/>
            <person name="Walsh D."/>
            <person name="Lavine L.C."/>
        </authorList>
    </citation>
    <scope>NUCLEOTIDE SEQUENCE</scope>
</reference>
<dbReference type="GO" id="GO:0016705">
    <property type="term" value="F:oxidoreductase activity, acting on paired donors, with incorporation or reduction of molecular oxygen"/>
    <property type="evidence" value="ECO:0007669"/>
    <property type="project" value="InterPro"/>
</dbReference>
<sequence length="180" mass="20294">QVCLHWEKRGIPFVPATSLFSKEIIGSFLLTPETIAKIYEKSKGKNFIGFFQVREPVLMVCAPDVINAVLNKEFRCFSSTRKSECSTESDPLSQHLLALDGDRWKNIRSKLTTAFTSGKLKSMFPIIDGHLDEFLKFLEEHEGEAIDAEEFCSCISITNILSCSFGMQTECKNPNNAKFV</sequence>
<evidence type="ECO:0000256" key="6">
    <source>
        <dbReference type="ARBA" id="ARBA00022723"/>
    </source>
</evidence>
<dbReference type="GO" id="GO:0020037">
    <property type="term" value="F:heme binding"/>
    <property type="evidence" value="ECO:0007669"/>
    <property type="project" value="InterPro"/>
</dbReference>
<keyword evidence="9" id="KW-0560">Oxidoreductase</keyword>
<dbReference type="GO" id="GO:0005506">
    <property type="term" value="F:iron ion binding"/>
    <property type="evidence" value="ECO:0007669"/>
    <property type="project" value="InterPro"/>
</dbReference>
<feature type="non-terminal residue" evidence="13">
    <location>
        <position position="1"/>
    </location>
</feature>
<keyword evidence="5" id="KW-0349">Heme</keyword>
<name>A0A0A9YZL0_LYGHE</name>
<dbReference type="AlphaFoldDB" id="A0A0A9YZL0"/>
<evidence type="ECO:0000256" key="2">
    <source>
        <dbReference type="ARBA" id="ARBA00004174"/>
    </source>
</evidence>
<dbReference type="InterPro" id="IPR001128">
    <property type="entry name" value="Cyt_P450"/>
</dbReference>
<evidence type="ECO:0000256" key="8">
    <source>
        <dbReference type="ARBA" id="ARBA00022848"/>
    </source>
</evidence>
<keyword evidence="7" id="KW-0256">Endoplasmic reticulum</keyword>
<evidence type="ECO:0000256" key="7">
    <source>
        <dbReference type="ARBA" id="ARBA00022824"/>
    </source>
</evidence>